<evidence type="ECO:0000313" key="2">
    <source>
        <dbReference type="Proteomes" id="UP000054107"/>
    </source>
</evidence>
<proteinExistence type="predicted"/>
<accession>A0A0B7NHP4</accession>
<dbReference type="Proteomes" id="UP000054107">
    <property type="component" value="Unassembled WGS sequence"/>
</dbReference>
<dbReference type="EMBL" id="LN731842">
    <property type="protein sequence ID" value="CEP15054.1"/>
    <property type="molecule type" value="Genomic_DNA"/>
</dbReference>
<gene>
    <name evidence="1" type="primary">PARPA_09252.1 scaffold 35931</name>
</gene>
<dbReference type="AlphaFoldDB" id="A0A0B7NHP4"/>
<dbReference type="OrthoDB" id="2279373at2759"/>
<name>A0A0B7NHP4_9FUNG</name>
<evidence type="ECO:0000313" key="1">
    <source>
        <dbReference type="EMBL" id="CEP15054.1"/>
    </source>
</evidence>
<reference evidence="1 2" key="1">
    <citation type="submission" date="2014-09" db="EMBL/GenBank/DDBJ databases">
        <authorList>
            <person name="Ellenberger Sabrina"/>
        </authorList>
    </citation>
    <scope>NUCLEOTIDE SEQUENCE [LARGE SCALE GENOMIC DNA]</scope>
    <source>
        <strain evidence="1 2">CBS 412.66</strain>
    </source>
</reference>
<keyword evidence="2" id="KW-1185">Reference proteome</keyword>
<protein>
    <submittedName>
        <fullName evidence="1">Uncharacterized protein</fullName>
    </submittedName>
</protein>
<sequence>MYESSNMNSDMLLKDVQSKQHAEDNIKNIISPKLLETVIVFQKNWVFVTQFEVYYRSNSYIDGSAMTTMMDKYPVNPVAKRKNKTEKGKSWFELSIFWGRFEMLLTGGICGNKMSNDLVPFLGLNVPLEELVDGESLISDNIYVNGHGDGVKAHLQVRNLRNWTKLSSSFDWACISSRF</sequence>
<organism evidence="1 2">
    <name type="scientific">Parasitella parasitica</name>
    <dbReference type="NCBI Taxonomy" id="35722"/>
    <lineage>
        <taxon>Eukaryota</taxon>
        <taxon>Fungi</taxon>
        <taxon>Fungi incertae sedis</taxon>
        <taxon>Mucoromycota</taxon>
        <taxon>Mucoromycotina</taxon>
        <taxon>Mucoromycetes</taxon>
        <taxon>Mucorales</taxon>
        <taxon>Mucorineae</taxon>
        <taxon>Mucoraceae</taxon>
        <taxon>Parasitella</taxon>
    </lineage>
</organism>